<organism evidence="2 3">
    <name type="scientific">Sphingomonas lycopersici</name>
    <dbReference type="NCBI Taxonomy" id="2951807"/>
    <lineage>
        <taxon>Bacteria</taxon>
        <taxon>Pseudomonadati</taxon>
        <taxon>Pseudomonadota</taxon>
        <taxon>Alphaproteobacteria</taxon>
        <taxon>Sphingomonadales</taxon>
        <taxon>Sphingomonadaceae</taxon>
        <taxon>Sphingomonas</taxon>
    </lineage>
</organism>
<comment type="caution">
    <text evidence="2">The sequence shown here is derived from an EMBL/GenBank/DDBJ whole genome shotgun (WGS) entry which is preliminary data.</text>
</comment>
<dbReference type="RefSeq" id="WP_265269246.1">
    <property type="nucleotide sequence ID" value="NZ_JANFAU010000002.1"/>
</dbReference>
<name>A0AA41ZAE5_9SPHN</name>
<feature type="compositionally biased region" description="Basic and acidic residues" evidence="1">
    <location>
        <begin position="1"/>
        <end position="11"/>
    </location>
</feature>
<evidence type="ECO:0000313" key="2">
    <source>
        <dbReference type="EMBL" id="MCW6535722.1"/>
    </source>
</evidence>
<reference evidence="2" key="1">
    <citation type="submission" date="2022-06" db="EMBL/GenBank/DDBJ databases">
        <title>Sphingomonas sp. nov. isolated from rhizosphere soil of tomato.</title>
        <authorList>
            <person name="Dong H."/>
            <person name="Gao R."/>
        </authorList>
    </citation>
    <scope>NUCLEOTIDE SEQUENCE</scope>
    <source>
        <strain evidence="2">MMSM24</strain>
    </source>
</reference>
<evidence type="ECO:0000256" key="1">
    <source>
        <dbReference type="SAM" id="MobiDB-lite"/>
    </source>
</evidence>
<gene>
    <name evidence="2" type="ORF">NEE01_13135</name>
</gene>
<proteinExistence type="predicted"/>
<dbReference type="EMBL" id="JANFAV010000008">
    <property type="protein sequence ID" value="MCW6535722.1"/>
    <property type="molecule type" value="Genomic_DNA"/>
</dbReference>
<keyword evidence="3" id="KW-1185">Reference proteome</keyword>
<dbReference type="AlphaFoldDB" id="A0AA41ZAE5"/>
<evidence type="ECO:0000313" key="3">
    <source>
        <dbReference type="Proteomes" id="UP001165565"/>
    </source>
</evidence>
<protein>
    <submittedName>
        <fullName evidence="2">Uncharacterized protein</fullName>
    </submittedName>
</protein>
<sequence>MTMSDKKKDNPVEEVLDEALVDPASPANHPSKKPPQTIRNEPAEKRGCLATFLPPWVGAKGRGEGPHNHI</sequence>
<feature type="region of interest" description="Disordered" evidence="1">
    <location>
        <begin position="1"/>
        <end position="46"/>
    </location>
</feature>
<accession>A0AA41ZAE5</accession>
<dbReference type="Proteomes" id="UP001165565">
    <property type="component" value="Unassembled WGS sequence"/>
</dbReference>